<evidence type="ECO:0000256" key="4">
    <source>
        <dbReference type="ARBA" id="ARBA00023136"/>
    </source>
</evidence>
<organism evidence="7 8">
    <name type="scientific">Paludifilum halophilum</name>
    <dbReference type="NCBI Taxonomy" id="1642702"/>
    <lineage>
        <taxon>Bacteria</taxon>
        <taxon>Bacillati</taxon>
        <taxon>Bacillota</taxon>
        <taxon>Bacilli</taxon>
        <taxon>Bacillales</taxon>
        <taxon>Thermoactinomycetaceae</taxon>
        <taxon>Paludifilum</taxon>
    </lineage>
</organism>
<feature type="transmembrane region" description="Helical" evidence="5">
    <location>
        <begin position="65"/>
        <end position="84"/>
    </location>
</feature>
<evidence type="ECO:0000259" key="6">
    <source>
        <dbReference type="Pfam" id="PF06271"/>
    </source>
</evidence>
<keyword evidence="2 5" id="KW-0812">Transmembrane</keyword>
<feature type="transmembrane region" description="Helical" evidence="5">
    <location>
        <begin position="33"/>
        <end position="53"/>
    </location>
</feature>
<evidence type="ECO:0000256" key="5">
    <source>
        <dbReference type="SAM" id="Phobius"/>
    </source>
</evidence>
<name>A0A235BBB5_9BACL</name>
<comment type="caution">
    <text evidence="7">The sequence shown here is derived from an EMBL/GenBank/DDBJ whole genome shotgun (WGS) entry which is preliminary data.</text>
</comment>
<dbReference type="PANTHER" id="PTHR38480">
    <property type="entry name" value="SLR0254 PROTEIN"/>
    <property type="match status" value="1"/>
</dbReference>
<protein>
    <recommendedName>
        <fullName evidence="6">RDD domain-containing protein</fullName>
    </recommendedName>
</protein>
<keyword evidence="3 5" id="KW-1133">Transmembrane helix</keyword>
<dbReference type="RefSeq" id="WP_094262681.1">
    <property type="nucleotide sequence ID" value="NZ_NOWF01000001.1"/>
</dbReference>
<dbReference type="OrthoDB" id="9787732at2"/>
<dbReference type="Proteomes" id="UP000215459">
    <property type="component" value="Unassembled WGS sequence"/>
</dbReference>
<comment type="subcellular location">
    <subcellularLocation>
        <location evidence="1">Membrane</location>
        <topology evidence="1">Multi-pass membrane protein</topology>
    </subcellularLocation>
</comment>
<feature type="domain" description="RDD" evidence="6">
    <location>
        <begin position="19"/>
        <end position="154"/>
    </location>
</feature>
<dbReference type="Pfam" id="PF06271">
    <property type="entry name" value="RDD"/>
    <property type="match status" value="1"/>
</dbReference>
<evidence type="ECO:0000313" key="8">
    <source>
        <dbReference type="Proteomes" id="UP000215459"/>
    </source>
</evidence>
<dbReference type="AlphaFoldDB" id="A0A235BBB5"/>
<sequence length="255" mass="28934">MENRISVTTPEFVNLEFETAGVGSRALALLLDWLILSTAGLLLLIPASLFMGLSEIVGNPFWSSLIIAVFFFLFLFLPLAYYVLTEYFMNGQTIGKKVMGLRVISDQGTAPGFLAVFLRNLLRMVDNLPLLYLVGMTAVMIHSREKRLGDLAAGTLVVSLRGQPMPQIRFLYANGEPLFASRELSPVTEQQWMTLDRYLHRREWMTPAARQTLAAKLVIVLFPDMKIEPGKEEFYLETAYIQLGPYQEHPYFMQL</sequence>
<reference evidence="7 8" key="1">
    <citation type="submission" date="2017-07" db="EMBL/GenBank/DDBJ databases">
        <title>The genome sequence of Paludifilum halophilum highlights mechanisms for microbial adaptation to high salt environemnts.</title>
        <authorList>
            <person name="Belbahri L."/>
        </authorList>
    </citation>
    <scope>NUCLEOTIDE SEQUENCE [LARGE SCALE GENOMIC DNA]</scope>
    <source>
        <strain evidence="7 8">DSM 102817</strain>
    </source>
</reference>
<dbReference type="GO" id="GO:0016020">
    <property type="term" value="C:membrane"/>
    <property type="evidence" value="ECO:0007669"/>
    <property type="project" value="UniProtKB-SubCell"/>
</dbReference>
<gene>
    <name evidence="7" type="ORF">CHM34_00775</name>
</gene>
<accession>A0A235BBB5</accession>
<evidence type="ECO:0000256" key="1">
    <source>
        <dbReference type="ARBA" id="ARBA00004141"/>
    </source>
</evidence>
<keyword evidence="4 5" id="KW-0472">Membrane</keyword>
<keyword evidence="8" id="KW-1185">Reference proteome</keyword>
<dbReference type="InterPro" id="IPR010432">
    <property type="entry name" value="RDD"/>
</dbReference>
<proteinExistence type="predicted"/>
<evidence type="ECO:0000313" key="7">
    <source>
        <dbReference type="EMBL" id="OYD09581.1"/>
    </source>
</evidence>
<dbReference type="PANTHER" id="PTHR38480:SF1">
    <property type="entry name" value="SLR0254 PROTEIN"/>
    <property type="match status" value="1"/>
</dbReference>
<evidence type="ECO:0000256" key="3">
    <source>
        <dbReference type="ARBA" id="ARBA00022989"/>
    </source>
</evidence>
<dbReference type="EMBL" id="NOWF01000001">
    <property type="protein sequence ID" value="OYD09581.1"/>
    <property type="molecule type" value="Genomic_DNA"/>
</dbReference>
<evidence type="ECO:0000256" key="2">
    <source>
        <dbReference type="ARBA" id="ARBA00022692"/>
    </source>
</evidence>